<sequence>MASNRGTNRSAKLLVGALIMCLGLYPAAELTRVIWAISYVYDPSRMATWILETVIIWLLYSSIIPAMIYFGRLQVGDNPPSDTVEEL</sequence>
<evidence type="ECO:0000313" key="2">
    <source>
        <dbReference type="EMBL" id="QJA43376.1"/>
    </source>
</evidence>
<gene>
    <name evidence="2" type="ORF">MM171A00097_0023</name>
</gene>
<feature type="transmembrane region" description="Helical" evidence="1">
    <location>
        <begin position="46"/>
        <end position="70"/>
    </location>
</feature>
<accession>A0A6H1Z682</accession>
<dbReference type="AlphaFoldDB" id="A0A6H1Z682"/>
<proteinExistence type="predicted"/>
<name>A0A6H1Z682_9ZZZZ</name>
<keyword evidence="1" id="KW-1133">Transmembrane helix</keyword>
<evidence type="ECO:0000256" key="1">
    <source>
        <dbReference type="SAM" id="Phobius"/>
    </source>
</evidence>
<dbReference type="EMBL" id="MT143710">
    <property type="protein sequence ID" value="QJA43376.1"/>
    <property type="molecule type" value="Genomic_DNA"/>
</dbReference>
<keyword evidence="1" id="KW-0472">Membrane</keyword>
<organism evidence="2">
    <name type="scientific">viral metagenome</name>
    <dbReference type="NCBI Taxonomy" id="1070528"/>
    <lineage>
        <taxon>unclassified sequences</taxon>
        <taxon>metagenomes</taxon>
        <taxon>organismal metagenomes</taxon>
    </lineage>
</organism>
<keyword evidence="1" id="KW-0812">Transmembrane</keyword>
<protein>
    <submittedName>
        <fullName evidence="2">Uncharacterized protein</fullName>
    </submittedName>
</protein>
<reference evidence="2" key="1">
    <citation type="submission" date="2020-03" db="EMBL/GenBank/DDBJ databases">
        <title>The deep terrestrial virosphere.</title>
        <authorList>
            <person name="Holmfeldt K."/>
            <person name="Nilsson E."/>
            <person name="Simone D."/>
            <person name="Lopez-Fernandez M."/>
            <person name="Wu X."/>
            <person name="de Brujin I."/>
            <person name="Lundin D."/>
            <person name="Andersson A."/>
            <person name="Bertilsson S."/>
            <person name="Dopson M."/>
        </authorList>
    </citation>
    <scope>NUCLEOTIDE SEQUENCE</scope>
    <source>
        <strain evidence="2">MM171A00097</strain>
    </source>
</reference>